<protein>
    <submittedName>
        <fullName evidence="1">Uncharacterized protein</fullName>
    </submittedName>
</protein>
<sequence length="52" mass="6515">MYNTVFLFQLKFEARLKHTYLEKHNIPRNLFKFIKYQKDNEKKEKMLLESYG</sequence>
<keyword evidence="2" id="KW-1185">Reference proteome</keyword>
<dbReference type="OrthoDB" id="8479364at2"/>
<evidence type="ECO:0000313" key="2">
    <source>
        <dbReference type="Proteomes" id="UP000247673"/>
    </source>
</evidence>
<accession>A0A2V4DS75</accession>
<organism evidence="1 2">
    <name type="scientific">Gilliamella apis</name>
    <dbReference type="NCBI Taxonomy" id="1970738"/>
    <lineage>
        <taxon>Bacteria</taxon>
        <taxon>Pseudomonadati</taxon>
        <taxon>Pseudomonadota</taxon>
        <taxon>Gammaproteobacteria</taxon>
        <taxon>Orbales</taxon>
        <taxon>Orbaceae</taxon>
        <taxon>Gilliamella</taxon>
    </lineage>
</organism>
<comment type="caution">
    <text evidence="1">The sequence shown here is derived from an EMBL/GenBank/DDBJ whole genome shotgun (WGS) entry which is preliminary data.</text>
</comment>
<name>A0A2V4DS75_9GAMM</name>
<gene>
    <name evidence="1" type="ORF">DKK78_06430</name>
</gene>
<dbReference type="AlphaFoldDB" id="A0A2V4DS75"/>
<proteinExistence type="predicted"/>
<dbReference type="Proteomes" id="UP000247673">
    <property type="component" value="Unassembled WGS sequence"/>
</dbReference>
<reference evidence="1 2" key="1">
    <citation type="submission" date="2018-05" db="EMBL/GenBank/DDBJ databases">
        <title>Reference genomes for bee gut microbiota database.</title>
        <authorList>
            <person name="Ellegaard K.M."/>
        </authorList>
    </citation>
    <scope>NUCLEOTIDE SEQUENCE [LARGE SCALE GENOMIC DNA]</scope>
    <source>
        <strain evidence="1 2">ESL0172</strain>
    </source>
</reference>
<evidence type="ECO:0000313" key="1">
    <source>
        <dbReference type="EMBL" id="PXY91944.1"/>
    </source>
</evidence>
<dbReference type="EMBL" id="QGLO01000004">
    <property type="protein sequence ID" value="PXY91944.1"/>
    <property type="molecule type" value="Genomic_DNA"/>
</dbReference>